<comment type="caution">
    <text evidence="1">The sequence shown here is derived from an EMBL/GenBank/DDBJ whole genome shotgun (WGS) entry which is preliminary data.</text>
</comment>
<dbReference type="EMBL" id="JACVVK020000038">
    <property type="protein sequence ID" value="KAK7500254.1"/>
    <property type="molecule type" value="Genomic_DNA"/>
</dbReference>
<evidence type="ECO:0000313" key="1">
    <source>
        <dbReference type="EMBL" id="KAK7500254.1"/>
    </source>
</evidence>
<dbReference type="Proteomes" id="UP001519460">
    <property type="component" value="Unassembled WGS sequence"/>
</dbReference>
<evidence type="ECO:0000313" key="2">
    <source>
        <dbReference type="Proteomes" id="UP001519460"/>
    </source>
</evidence>
<dbReference type="AlphaFoldDB" id="A0ABD0LL41"/>
<organism evidence="1 2">
    <name type="scientific">Batillaria attramentaria</name>
    <dbReference type="NCBI Taxonomy" id="370345"/>
    <lineage>
        <taxon>Eukaryota</taxon>
        <taxon>Metazoa</taxon>
        <taxon>Spiralia</taxon>
        <taxon>Lophotrochozoa</taxon>
        <taxon>Mollusca</taxon>
        <taxon>Gastropoda</taxon>
        <taxon>Caenogastropoda</taxon>
        <taxon>Sorbeoconcha</taxon>
        <taxon>Cerithioidea</taxon>
        <taxon>Batillariidae</taxon>
        <taxon>Batillaria</taxon>
    </lineage>
</organism>
<gene>
    <name evidence="1" type="ORF">BaRGS_00008477</name>
</gene>
<accession>A0ABD0LL41</accession>
<protein>
    <submittedName>
        <fullName evidence="1">Uncharacterized protein</fullName>
    </submittedName>
</protein>
<name>A0ABD0LL41_9CAEN</name>
<keyword evidence="2" id="KW-1185">Reference proteome</keyword>
<sequence>MFCPCVGTLPATSGLVEPTDRFNPNTLRRMARNINCAARLVERKRLFSDCVLTTTCFKLYKRSSKSPVRRFVLRYPPSHDLHRTVSKDVWTHQEIDQDEKRAILTPCILCSATLMEKNKSVGGGGAQLCQGYIHRMLEWNARKIRH</sequence>
<reference evidence="1 2" key="1">
    <citation type="journal article" date="2023" name="Sci. Data">
        <title>Genome assembly of the Korean intertidal mud-creeper Batillaria attramentaria.</title>
        <authorList>
            <person name="Patra A.K."/>
            <person name="Ho P.T."/>
            <person name="Jun S."/>
            <person name="Lee S.J."/>
            <person name="Kim Y."/>
            <person name="Won Y.J."/>
        </authorList>
    </citation>
    <scope>NUCLEOTIDE SEQUENCE [LARGE SCALE GENOMIC DNA]</scope>
    <source>
        <strain evidence="1">Wonlab-2016</strain>
    </source>
</reference>
<proteinExistence type="predicted"/>